<dbReference type="Gene3D" id="3.30.450.40">
    <property type="match status" value="1"/>
</dbReference>
<dbReference type="InterPro" id="IPR036388">
    <property type="entry name" value="WH-like_DNA-bd_sf"/>
</dbReference>
<dbReference type="EMBL" id="CP155571">
    <property type="protein sequence ID" value="XFO71590.1"/>
    <property type="molecule type" value="Genomic_DNA"/>
</dbReference>
<evidence type="ECO:0000256" key="1">
    <source>
        <dbReference type="ARBA" id="ARBA00023015"/>
    </source>
</evidence>
<evidence type="ECO:0000259" key="5">
    <source>
        <dbReference type="PROSITE" id="PS51078"/>
    </source>
</evidence>
<feature type="domain" description="IclR-ED" evidence="5">
    <location>
        <begin position="73"/>
        <end position="255"/>
    </location>
</feature>
<evidence type="ECO:0000256" key="3">
    <source>
        <dbReference type="ARBA" id="ARBA00023163"/>
    </source>
</evidence>
<evidence type="ECO:0000313" key="7">
    <source>
        <dbReference type="Proteomes" id="UP000216052"/>
    </source>
</evidence>
<accession>A0ABZ3J0J5</accession>
<dbReference type="PROSITE" id="PS51078">
    <property type="entry name" value="ICLR_ED"/>
    <property type="match status" value="1"/>
</dbReference>
<dbReference type="Gene3D" id="1.10.10.10">
    <property type="entry name" value="Winged helix-like DNA-binding domain superfamily/Winged helix DNA-binding domain"/>
    <property type="match status" value="1"/>
</dbReference>
<dbReference type="SMART" id="SM00346">
    <property type="entry name" value="HTH_ICLR"/>
    <property type="match status" value="1"/>
</dbReference>
<evidence type="ECO:0000256" key="2">
    <source>
        <dbReference type="ARBA" id="ARBA00023125"/>
    </source>
</evidence>
<dbReference type="RefSeq" id="WP_093796959.1">
    <property type="nucleotide sequence ID" value="NZ_CP155571.1"/>
</dbReference>
<keyword evidence="2" id="KW-0238">DNA-binding</keyword>
<protein>
    <submittedName>
        <fullName evidence="6">Pectin degradation repressor protein KdgR</fullName>
    </submittedName>
</protein>
<keyword evidence="1" id="KW-0805">Transcription regulation</keyword>
<keyword evidence="7" id="KW-1185">Reference proteome</keyword>
<dbReference type="PROSITE" id="PS51077">
    <property type="entry name" value="HTH_ICLR"/>
    <property type="match status" value="1"/>
</dbReference>
<evidence type="ECO:0000259" key="4">
    <source>
        <dbReference type="PROSITE" id="PS51077"/>
    </source>
</evidence>
<sequence>MKKNEGKSDYINALANGLSVLECFKDTDEFGITEIGDIANLPGSSVQRIVHTLEMKGYLYQNSDNKKYRLTPKILLFYPKSEKLVYWKEQAKKHMITLNEFCGENVNLALRHDDMCSYIELIESKQLLRPHFTIGDVYPTYCTSLGRSLLSDKTDQELELLLPEVLDARTAFTITDRSKVIEKIKEIGQRKYGIDDEEFYLGLRCVGSPIYGIGNKVIAALSVIAPNVRMDEETINKLIPKVIDTAQNISQEYKKIFS</sequence>
<dbReference type="Proteomes" id="UP000216052">
    <property type="component" value="Chromosome"/>
</dbReference>
<dbReference type="InterPro" id="IPR029016">
    <property type="entry name" value="GAF-like_dom_sf"/>
</dbReference>
<dbReference type="InterPro" id="IPR005471">
    <property type="entry name" value="Tscrpt_reg_IclR_N"/>
</dbReference>
<name>A0ABZ3J0J5_SPOA4</name>
<dbReference type="InterPro" id="IPR036390">
    <property type="entry name" value="WH_DNA-bd_sf"/>
</dbReference>
<gene>
    <name evidence="6" type="primary">kdgR_4</name>
    <name evidence="6" type="ORF">SPACI_016240</name>
</gene>
<feature type="domain" description="HTH iclR-type" evidence="4">
    <location>
        <begin position="11"/>
        <end position="72"/>
    </location>
</feature>
<dbReference type="PANTHER" id="PTHR30136:SF24">
    <property type="entry name" value="HTH-TYPE TRANSCRIPTIONAL REPRESSOR ALLR"/>
    <property type="match status" value="1"/>
</dbReference>
<reference evidence="6" key="1">
    <citation type="submission" date="2024-05" db="EMBL/GenBank/DDBJ databases">
        <title>Isolation and characterization of Sporomusa carbonis sp. nov., a carboxydotrophic hydrogenogen in the genus of Sporomusa isolated from a charcoal burning pile.</title>
        <authorList>
            <person name="Boeer T."/>
            <person name="Rosenbaum F."/>
            <person name="Eysell L."/>
            <person name="Mueller V."/>
            <person name="Daniel R."/>
            <person name="Poehlein A."/>
        </authorList>
    </citation>
    <scope>NUCLEOTIDE SEQUENCE [LARGE SCALE GENOMIC DNA]</scope>
    <source>
        <strain evidence="6">DSM 3132</strain>
    </source>
</reference>
<dbReference type="Pfam" id="PF01614">
    <property type="entry name" value="IclR_C"/>
    <property type="match status" value="1"/>
</dbReference>
<dbReference type="Pfam" id="PF09339">
    <property type="entry name" value="HTH_IclR"/>
    <property type="match status" value="1"/>
</dbReference>
<proteinExistence type="predicted"/>
<dbReference type="SUPFAM" id="SSF55781">
    <property type="entry name" value="GAF domain-like"/>
    <property type="match status" value="1"/>
</dbReference>
<dbReference type="SUPFAM" id="SSF46785">
    <property type="entry name" value="Winged helix' DNA-binding domain"/>
    <property type="match status" value="1"/>
</dbReference>
<evidence type="ECO:0000313" key="6">
    <source>
        <dbReference type="EMBL" id="XFO71590.1"/>
    </source>
</evidence>
<keyword evidence="3" id="KW-0804">Transcription</keyword>
<organism evidence="6 7">
    <name type="scientific">Sporomusa acidovorans (strain ATCC 49682 / DSM 3132 / Mol)</name>
    <dbReference type="NCBI Taxonomy" id="1123286"/>
    <lineage>
        <taxon>Bacteria</taxon>
        <taxon>Bacillati</taxon>
        <taxon>Bacillota</taxon>
        <taxon>Negativicutes</taxon>
        <taxon>Selenomonadales</taxon>
        <taxon>Sporomusaceae</taxon>
        <taxon>Sporomusa</taxon>
    </lineage>
</organism>
<dbReference type="InterPro" id="IPR014757">
    <property type="entry name" value="Tscrpt_reg_IclR_C"/>
</dbReference>
<dbReference type="InterPro" id="IPR050707">
    <property type="entry name" value="HTH_MetabolicPath_Reg"/>
</dbReference>
<dbReference type="PANTHER" id="PTHR30136">
    <property type="entry name" value="HELIX-TURN-HELIX TRANSCRIPTIONAL REGULATOR, ICLR FAMILY"/>
    <property type="match status" value="1"/>
</dbReference>